<dbReference type="Gene3D" id="1.25.40.10">
    <property type="entry name" value="Tetratricopeptide repeat domain"/>
    <property type="match status" value="2"/>
</dbReference>
<gene>
    <name evidence="3" type="ORF">Pa4123_71480</name>
</gene>
<evidence type="ECO:0000313" key="4">
    <source>
        <dbReference type="Proteomes" id="UP001144280"/>
    </source>
</evidence>
<dbReference type="SUPFAM" id="SSF48452">
    <property type="entry name" value="TPR-like"/>
    <property type="match status" value="2"/>
</dbReference>
<accession>A0ABQ5R5P8</accession>
<dbReference type="SMART" id="SM00267">
    <property type="entry name" value="GGDEF"/>
    <property type="match status" value="1"/>
</dbReference>
<sequence length="564" mass="61493">MTVDADLQQRAAELVDRAEIARNQGDYRAGAALARQAADLAAAVRDDQLHAAALRVHAVHSVRLGDHEQAVRSTELAAQLLSGGGDDRALCKVQTVQALAYTKLGLYDEALRALSTGLDIAERVEEPELLFWVFNRIGGVHGFLGDYRQGKAFLTRALDLARTDLDDESVFCILNNLSDNAVGLVKELRAAGDPTAAENALGDGLSYAKDALVLARSAQHPYRESMCLGNFGTLLTLAGEYDEATEMLKVSGKLGAENGYKSLELAALQGIATVHLEQGRTAEAIAILGTVLEMASEPNEKTTIMVVHQQLASAYEARGDAATALRHYRTYHEAERSVYSAMAETRARLLTNRFELDNARLEAERARLEAALHRVRREELEQEKLAWQAEAREDQLTGLWNRRYQDEELARLVGAATAGNRPLCVAVGDVDRFKGINDHFGHPVGDEVLKRLAGILRGGSRPDDLVTRMGGEEFCLAFPDTDLPAARDICERLRAAVQTYDWGALRPGLAVTISLGVARLAPGSTATQVLDAADAQLYRAKRHGRNRVEPVQRTFAFVVPDPTA</sequence>
<organism evidence="3 4">
    <name type="scientific">Phytohabitans aurantiacus</name>
    <dbReference type="NCBI Taxonomy" id="3016789"/>
    <lineage>
        <taxon>Bacteria</taxon>
        <taxon>Bacillati</taxon>
        <taxon>Actinomycetota</taxon>
        <taxon>Actinomycetes</taxon>
        <taxon>Micromonosporales</taxon>
        <taxon>Micromonosporaceae</taxon>
    </lineage>
</organism>
<keyword evidence="4" id="KW-1185">Reference proteome</keyword>
<dbReference type="InterPro" id="IPR011990">
    <property type="entry name" value="TPR-like_helical_dom_sf"/>
</dbReference>
<dbReference type="Pfam" id="PF13181">
    <property type="entry name" value="TPR_8"/>
    <property type="match status" value="1"/>
</dbReference>
<dbReference type="Pfam" id="PF00990">
    <property type="entry name" value="GGDEF"/>
    <property type="match status" value="1"/>
</dbReference>
<dbReference type="SMART" id="SM00028">
    <property type="entry name" value="TPR"/>
    <property type="match status" value="5"/>
</dbReference>
<name>A0ABQ5R5P8_9ACTN</name>
<dbReference type="EMBL" id="BSDI01000051">
    <property type="protein sequence ID" value="GLI01871.1"/>
    <property type="molecule type" value="Genomic_DNA"/>
</dbReference>
<keyword evidence="1" id="KW-0175">Coiled coil</keyword>
<evidence type="ECO:0000259" key="2">
    <source>
        <dbReference type="PROSITE" id="PS50887"/>
    </source>
</evidence>
<dbReference type="PANTHER" id="PTHR45138:SF9">
    <property type="entry name" value="DIGUANYLATE CYCLASE DGCM-RELATED"/>
    <property type="match status" value="1"/>
</dbReference>
<dbReference type="InterPro" id="IPR029787">
    <property type="entry name" value="Nucleotide_cyclase"/>
</dbReference>
<dbReference type="Proteomes" id="UP001144280">
    <property type="component" value="Unassembled WGS sequence"/>
</dbReference>
<feature type="domain" description="GGDEF" evidence="2">
    <location>
        <begin position="421"/>
        <end position="553"/>
    </location>
</feature>
<dbReference type="InterPro" id="IPR050469">
    <property type="entry name" value="Diguanylate_Cyclase"/>
</dbReference>
<feature type="coiled-coil region" evidence="1">
    <location>
        <begin position="351"/>
        <end position="397"/>
    </location>
</feature>
<dbReference type="SUPFAM" id="SSF55073">
    <property type="entry name" value="Nucleotide cyclase"/>
    <property type="match status" value="1"/>
</dbReference>
<reference evidence="3" key="1">
    <citation type="submission" date="2022-12" db="EMBL/GenBank/DDBJ databases">
        <title>New Phytohabitans aurantiacus sp. RD004123 nov., an actinomycete isolated from soil.</title>
        <authorList>
            <person name="Triningsih D.W."/>
            <person name="Harunari E."/>
            <person name="Igarashi Y."/>
        </authorList>
    </citation>
    <scope>NUCLEOTIDE SEQUENCE</scope>
    <source>
        <strain evidence="3">RD004123</strain>
    </source>
</reference>
<proteinExistence type="predicted"/>
<dbReference type="InterPro" id="IPR000160">
    <property type="entry name" value="GGDEF_dom"/>
</dbReference>
<dbReference type="InterPro" id="IPR019734">
    <property type="entry name" value="TPR_rpt"/>
</dbReference>
<comment type="caution">
    <text evidence="3">The sequence shown here is derived from an EMBL/GenBank/DDBJ whole genome shotgun (WGS) entry which is preliminary data.</text>
</comment>
<evidence type="ECO:0000256" key="1">
    <source>
        <dbReference type="SAM" id="Coils"/>
    </source>
</evidence>
<protein>
    <recommendedName>
        <fullName evidence="2">GGDEF domain-containing protein</fullName>
    </recommendedName>
</protein>
<dbReference type="NCBIfam" id="TIGR00254">
    <property type="entry name" value="GGDEF"/>
    <property type="match status" value="1"/>
</dbReference>
<dbReference type="RefSeq" id="WP_281903260.1">
    <property type="nucleotide sequence ID" value="NZ_BSDI01000051.1"/>
</dbReference>
<dbReference type="CDD" id="cd01949">
    <property type="entry name" value="GGDEF"/>
    <property type="match status" value="1"/>
</dbReference>
<dbReference type="PROSITE" id="PS50887">
    <property type="entry name" value="GGDEF"/>
    <property type="match status" value="1"/>
</dbReference>
<dbReference type="Gene3D" id="3.30.70.270">
    <property type="match status" value="1"/>
</dbReference>
<dbReference type="InterPro" id="IPR043128">
    <property type="entry name" value="Rev_trsase/Diguanyl_cyclase"/>
</dbReference>
<dbReference type="PANTHER" id="PTHR45138">
    <property type="entry name" value="REGULATORY COMPONENTS OF SENSORY TRANSDUCTION SYSTEM"/>
    <property type="match status" value="1"/>
</dbReference>
<evidence type="ECO:0000313" key="3">
    <source>
        <dbReference type="EMBL" id="GLI01871.1"/>
    </source>
</evidence>